<name>U1PM66_9EURY</name>
<dbReference type="Proteomes" id="UP000030710">
    <property type="component" value="Unassembled WGS sequence"/>
</dbReference>
<organism evidence="1 2">
    <name type="scientific">Haloquadratum walsbyi J07HQW2</name>
    <dbReference type="NCBI Taxonomy" id="1238425"/>
    <lineage>
        <taxon>Archaea</taxon>
        <taxon>Methanobacteriati</taxon>
        <taxon>Methanobacteriota</taxon>
        <taxon>Stenosarchaea group</taxon>
        <taxon>Halobacteria</taxon>
        <taxon>Halobacteriales</taxon>
        <taxon>Haloferacaceae</taxon>
        <taxon>Haloquadratum</taxon>
    </lineage>
</organism>
<dbReference type="EMBL" id="KE356561">
    <property type="protein sequence ID" value="ERG94802.1"/>
    <property type="molecule type" value="Genomic_DNA"/>
</dbReference>
<protein>
    <submittedName>
        <fullName evidence="1">Uncharacterized protein</fullName>
    </submittedName>
</protein>
<dbReference type="AlphaFoldDB" id="U1PM66"/>
<evidence type="ECO:0000313" key="2">
    <source>
        <dbReference type="Proteomes" id="UP000030710"/>
    </source>
</evidence>
<evidence type="ECO:0000313" key="1">
    <source>
        <dbReference type="EMBL" id="ERG94802.1"/>
    </source>
</evidence>
<dbReference type="HOGENOM" id="CLU_2968424_0_0_2"/>
<gene>
    <name evidence="1" type="ORF">J07HQW2_01244</name>
</gene>
<proteinExistence type="predicted"/>
<sequence length="58" mass="6306">MGSVLILEHLLGLVRDGVVDLLEDLLCSEQIVLLNQRPLFVNEAIELPGVVLSALVII</sequence>
<accession>U1PM66</accession>
<reference evidence="1 2" key="1">
    <citation type="journal article" date="2013" name="PLoS ONE">
        <title>Assembly-driven community genomics of a hypersaline microbial ecosystem.</title>
        <authorList>
            <person name="Podell S."/>
            <person name="Ugalde J.A."/>
            <person name="Narasingarao P."/>
            <person name="Banfield J.F."/>
            <person name="Heidelberg K.B."/>
            <person name="Allen E.E."/>
        </authorList>
    </citation>
    <scope>NUCLEOTIDE SEQUENCE [LARGE SCALE GENOMIC DNA]</scope>
    <source>
        <strain evidence="2">J07HQW2</strain>
    </source>
</reference>